<dbReference type="InterPro" id="IPR001227">
    <property type="entry name" value="Ac_transferase_dom_sf"/>
</dbReference>
<dbReference type="InterPro" id="IPR020843">
    <property type="entry name" value="ER"/>
</dbReference>
<dbReference type="Pfam" id="PF21089">
    <property type="entry name" value="PKS_DH_N"/>
    <property type="match status" value="1"/>
</dbReference>
<dbReference type="GO" id="GO:0006633">
    <property type="term" value="P:fatty acid biosynthetic process"/>
    <property type="evidence" value="ECO:0007669"/>
    <property type="project" value="InterPro"/>
</dbReference>
<evidence type="ECO:0000313" key="11">
    <source>
        <dbReference type="EMBL" id="KAF2281085.1"/>
    </source>
</evidence>
<dbReference type="SUPFAM" id="SSF51735">
    <property type="entry name" value="NAD(P)-binding Rossmann-fold domains"/>
    <property type="match status" value="2"/>
</dbReference>
<keyword evidence="2" id="KW-0597">Phosphoprotein</keyword>
<dbReference type="Pfam" id="PF14765">
    <property type="entry name" value="PS-DH"/>
    <property type="match status" value="1"/>
</dbReference>
<feature type="domain" description="Ketosynthase family 3 (KS3)" evidence="9">
    <location>
        <begin position="1"/>
        <end position="425"/>
    </location>
</feature>
<feature type="region of interest" description="N-terminal hotdog fold" evidence="7">
    <location>
        <begin position="915"/>
        <end position="1049"/>
    </location>
</feature>
<evidence type="ECO:0000313" key="12">
    <source>
        <dbReference type="Proteomes" id="UP000800097"/>
    </source>
</evidence>
<dbReference type="Pfam" id="PF00698">
    <property type="entry name" value="Acyl_transf_1"/>
    <property type="match status" value="1"/>
</dbReference>
<dbReference type="InterPro" id="IPR042104">
    <property type="entry name" value="PKS_dehydratase_sf"/>
</dbReference>
<dbReference type="Pfam" id="PF00550">
    <property type="entry name" value="PP-binding"/>
    <property type="match status" value="1"/>
</dbReference>
<evidence type="ECO:0000256" key="6">
    <source>
        <dbReference type="ARBA" id="ARBA00023315"/>
    </source>
</evidence>
<evidence type="ECO:0000256" key="7">
    <source>
        <dbReference type="PROSITE-ProRule" id="PRU01363"/>
    </source>
</evidence>
<evidence type="ECO:0000256" key="5">
    <source>
        <dbReference type="ARBA" id="ARBA00023268"/>
    </source>
</evidence>
<dbReference type="InterPro" id="IPR020841">
    <property type="entry name" value="PKS_Beta-ketoAc_synthase_dom"/>
</dbReference>
<dbReference type="OrthoDB" id="329835at2759"/>
<dbReference type="SUPFAM" id="SSF47336">
    <property type="entry name" value="ACP-like"/>
    <property type="match status" value="1"/>
</dbReference>
<reference evidence="11" key="1">
    <citation type="journal article" date="2020" name="Stud. Mycol.">
        <title>101 Dothideomycetes genomes: a test case for predicting lifestyles and emergence of pathogens.</title>
        <authorList>
            <person name="Haridas S."/>
            <person name="Albert R."/>
            <person name="Binder M."/>
            <person name="Bloem J."/>
            <person name="Labutti K."/>
            <person name="Salamov A."/>
            <person name="Andreopoulos B."/>
            <person name="Baker S."/>
            <person name="Barry K."/>
            <person name="Bills G."/>
            <person name="Bluhm B."/>
            <person name="Cannon C."/>
            <person name="Castanera R."/>
            <person name="Culley D."/>
            <person name="Daum C."/>
            <person name="Ezra D."/>
            <person name="Gonzalez J."/>
            <person name="Henrissat B."/>
            <person name="Kuo A."/>
            <person name="Liang C."/>
            <person name="Lipzen A."/>
            <person name="Lutzoni F."/>
            <person name="Magnuson J."/>
            <person name="Mondo S."/>
            <person name="Nolan M."/>
            <person name="Ohm R."/>
            <person name="Pangilinan J."/>
            <person name="Park H.-J."/>
            <person name="Ramirez L."/>
            <person name="Alfaro M."/>
            <person name="Sun H."/>
            <person name="Tritt A."/>
            <person name="Yoshinaga Y."/>
            <person name="Zwiers L.-H."/>
            <person name="Turgeon B."/>
            <person name="Goodwin S."/>
            <person name="Spatafora J."/>
            <person name="Crous P."/>
            <person name="Grigoriev I."/>
        </authorList>
    </citation>
    <scope>NUCLEOTIDE SEQUENCE</scope>
    <source>
        <strain evidence="11">CBS 379.55</strain>
    </source>
</reference>
<keyword evidence="1" id="KW-0596">Phosphopantetheine</keyword>
<dbReference type="InterPro" id="IPR049900">
    <property type="entry name" value="PKS_mFAS_DH"/>
</dbReference>
<dbReference type="SUPFAM" id="SSF55048">
    <property type="entry name" value="Probable ACP-binding domain of malonyl-CoA ACP transacylase"/>
    <property type="match status" value="1"/>
</dbReference>
<dbReference type="PROSITE" id="PS52004">
    <property type="entry name" value="KS3_2"/>
    <property type="match status" value="1"/>
</dbReference>
<dbReference type="RefSeq" id="XP_033658622.1">
    <property type="nucleotide sequence ID" value="XM_033801851.1"/>
</dbReference>
<dbReference type="SUPFAM" id="SSF53901">
    <property type="entry name" value="Thiolase-like"/>
    <property type="match status" value="1"/>
</dbReference>
<protein>
    <submittedName>
        <fullName evidence="11">Polyketide synthase</fullName>
    </submittedName>
</protein>
<dbReference type="SMART" id="SM00825">
    <property type="entry name" value="PKS_KS"/>
    <property type="match status" value="1"/>
</dbReference>
<dbReference type="Pfam" id="PF00109">
    <property type="entry name" value="ketoacyl-synt"/>
    <property type="match status" value="1"/>
</dbReference>
<dbReference type="InterPro" id="IPR057326">
    <property type="entry name" value="KR_dom"/>
</dbReference>
<dbReference type="SMR" id="A0A6A6JY04"/>
<dbReference type="GO" id="GO:0004312">
    <property type="term" value="F:fatty acid synthase activity"/>
    <property type="evidence" value="ECO:0007669"/>
    <property type="project" value="TreeGrafter"/>
</dbReference>
<feature type="domain" description="Carrier" evidence="8">
    <location>
        <begin position="2108"/>
        <end position="2185"/>
    </location>
</feature>
<dbReference type="EMBL" id="ML986484">
    <property type="protein sequence ID" value="KAF2281085.1"/>
    <property type="molecule type" value="Genomic_DNA"/>
</dbReference>
<dbReference type="CDD" id="cd05195">
    <property type="entry name" value="enoyl_red"/>
    <property type="match status" value="1"/>
</dbReference>
<dbReference type="SUPFAM" id="SSF50129">
    <property type="entry name" value="GroES-like"/>
    <property type="match status" value="1"/>
</dbReference>
<dbReference type="Gene3D" id="3.10.129.110">
    <property type="entry name" value="Polyketide synthase dehydratase"/>
    <property type="match status" value="1"/>
</dbReference>
<dbReference type="InterPro" id="IPR013154">
    <property type="entry name" value="ADH-like_N"/>
</dbReference>
<sequence length="2192" mass="240071">MPIAVIGIAVRAGSASTPDEFFEMLSRGRSSWTPEIPPERFNNSSFYHPNAGRLGCINTNGACFIQQDITKFDAPFFSITELEATSMDPQQRLLLECAFEALDNAGIQKHATVGKDFGVFIGAGSPEYEFDLFRDSDTMPMFQATGNHLAMQSNRISHFFDWRGPSVTMDTACSSSLTAVHFACQSIRNRESKVALVGGCNLNIIPEFFINYSTSRRLLGNDGRSFSFDARGTGYGRGEGCGMILLKPLDEAIKDNDCIRAVIAASGVNQDGYTPGITMPNGESQEALVRAVYENAGLDPSETGYVEAHGTGTRVGDPIEVTALHNVFSEGRTSRNPLYLGSVKSNIGHLESASGILAVIKTAVMLDRGFVLPNYDFKIGNPKIPFAEWGLKVPTRQLPWPRGKRFASINNFGFGGTNAHVVMERAPLRINNDNNTSTSKEDPTEKLFVLSAADKAACQTFMSNLGVYLEQRPEMFQRDLMSNVAYTLGQRRSLLPWRVAIPAKESFDLVEKLSKGTINPVRESGVPRIGFVCTGQGAQWWAMGRELYERYPTFADVMNEADAILTQLGAPYSLLEELSLDEKTTRVNQANISQPSCTAIQLALIELLRSWGVVPTAVIGHSSGEIAAAFAAGILSIRSAMEIAYHRGRLVPVLKKKHPELEGTMLAVGCAREEVEPLIQNLRHGKAKIACYNSPQSLTISGDTPAIIELSELLEEKQIFNRRLVIETAYHSHHMELVAEDYLDSIQDLPAPMASSVRFFSSLTGKEASHSELDSRYWVSNLTSPVKFAQAFVHLLAPTELSTTGVDFIIEIGPHSALQGPVKQILKNVGGPAEKIPYSPSLVRKKDAVSSMLTLASTLFCRGSFLDLEKINFPKQVKKPTVLVDLPRYPWNHSKTYWHESRIARVHKHREHPRHDILGTLANYSNDLEPTWRNIIRLDDIPWLRHHKIQSLTIFPISGFVSMVVEAAHQHAKSKNISIGQIELRDLTVHTPLMISDENIELTITLRSPQAAELGPTLTTTDFLIHSYSASKGWTENCTGTVSVRTPDLNEVDGRRQLEHNAALRAEMISEIEGKSPSVPSADIYATLEELGVAYGSTFQGLTNCLADEKQVAANITVADTAAEMPEHFETRHIAHPAFLEQLIQMYWPLLGAGRTPLDVICLPASIHKLTVSLDILKHASAPGQSLRAYCTASKPISTQIPSKVSMFAVAGDETIISIDDLTIAPLPKTDDEVSEQPSRELVYKQVWEPILEPLDLAHDTRVDSPQTAGLTNGTTLETETVAIIHGNSSLQLELARMLAALIENLGNMKVDLAPLEDIDPTEKHCICITELDQSILSTLTEKQFMALRNIIQNSQDLLWVTRGAYGQTGDPTSNMVSGFSRAIRSETMFKFATLDLDAEEKLDDTLTARAIVKVFEAVTSASTVANTEMEFQERKGEFRTPRIVQDEVLNEYVHKMTFPPAVENSEFDSKGRSLKMALKSPGNFDSLYFIDDELRDQELAADQIEIQVKAVGLNVGDIYSATNLAGESGFGKECSGVVSRVGKDVKSFAIGDRVAAIANSSFATYARANADFAMKIGPNISFEQAANLALAHCSAHYGLIDLARIEDEETVLVLNGAGTVGQAAISLAQTTGLTVFAAVETAEEKDILMKGFDLPEDHIFYIKDDELSGSVLRATANRGVDVVFSIQPSETTIQSALNCTSAFGRFVHEEASDPSSRLRLDLSTLKRNITFSSFDLHTLATQKPRVLRRLIKEVSRSLNYGRTEPIKGTTVMPISEVSEAFKLARSTPASRIVVVPHPEDIVKVTPSNTKSKLFSENATYILIGGTGGLGRGMSRWMADRGAKHLVLLSRSGNTSGEVKTLIDDLAPLGVEVIVHSCDVAKKEDVETLLKEKLAKLPPIRGVIHGAMILRVMLTRQQDTLFEKMELKDWTEVIESKVQGAWNFHNALASVPLDFFIVYSSSAAAMGGRGQGAYAAANSFLDAFAQYRRSLGLPSASVGPTAVVDAGFLFENSELMKDVQRNIGDNYITQAEVFSLLESTLDGTAEASCNDHIITGVHLDPLNLPFWATDAKYKHLRLAAEAAAAQLNNGTKSVSWNAAFKAAQSLPEAEQVVCDGLVEKIAKTLGMDIEEVDPTRNLSNYALDSLTAIDVRNFITREFESTMQVLELLASGTIQTLAKAVCAKSKLLKLPG</sequence>
<dbReference type="InterPro" id="IPR011032">
    <property type="entry name" value="GroES-like_sf"/>
</dbReference>
<dbReference type="Gene3D" id="3.90.180.10">
    <property type="entry name" value="Medium-chain alcohol dehydrogenases, catalytic domain"/>
    <property type="match status" value="1"/>
</dbReference>
<dbReference type="Pfam" id="PF08240">
    <property type="entry name" value="ADH_N"/>
    <property type="match status" value="1"/>
</dbReference>
<dbReference type="InterPro" id="IPR032821">
    <property type="entry name" value="PKS_assoc"/>
</dbReference>
<dbReference type="InterPro" id="IPR036291">
    <property type="entry name" value="NAD(P)-bd_dom_sf"/>
</dbReference>
<evidence type="ECO:0000256" key="3">
    <source>
        <dbReference type="ARBA" id="ARBA00022679"/>
    </source>
</evidence>
<dbReference type="GO" id="GO:0016491">
    <property type="term" value="F:oxidoreductase activity"/>
    <property type="evidence" value="ECO:0007669"/>
    <property type="project" value="InterPro"/>
</dbReference>
<keyword evidence="4" id="KW-0521">NADP</keyword>
<dbReference type="InterPro" id="IPR056501">
    <property type="entry name" value="NAD-bd_HRPKS_sdrA"/>
</dbReference>
<dbReference type="PROSITE" id="PS50075">
    <property type="entry name" value="CARRIER"/>
    <property type="match status" value="1"/>
</dbReference>
<dbReference type="SMART" id="SM00826">
    <property type="entry name" value="PKS_DH"/>
    <property type="match status" value="1"/>
</dbReference>
<dbReference type="Gene3D" id="3.40.366.10">
    <property type="entry name" value="Malonyl-Coenzyme A Acyl Carrier Protein, domain 2"/>
    <property type="match status" value="1"/>
</dbReference>
<dbReference type="InterPro" id="IPR049551">
    <property type="entry name" value="PKS_DH_C"/>
</dbReference>
<dbReference type="GO" id="GO:0031177">
    <property type="term" value="F:phosphopantetheine binding"/>
    <property type="evidence" value="ECO:0007669"/>
    <property type="project" value="InterPro"/>
</dbReference>
<feature type="region of interest" description="C-terminal hotdog fold" evidence="7">
    <location>
        <begin position="1074"/>
        <end position="1233"/>
    </location>
</feature>
<dbReference type="InterPro" id="IPR016035">
    <property type="entry name" value="Acyl_Trfase/lysoPLipase"/>
</dbReference>
<evidence type="ECO:0000259" key="10">
    <source>
        <dbReference type="PROSITE" id="PS52019"/>
    </source>
</evidence>
<accession>A0A6A6JY04</accession>
<comment type="caution">
    <text evidence="7">Lacks conserved residue(s) required for the propagation of feature annotation.</text>
</comment>
<dbReference type="SMART" id="SM00829">
    <property type="entry name" value="PKS_ER"/>
    <property type="match status" value="1"/>
</dbReference>
<evidence type="ECO:0000259" key="9">
    <source>
        <dbReference type="PROSITE" id="PS52004"/>
    </source>
</evidence>
<dbReference type="InterPro" id="IPR013968">
    <property type="entry name" value="PKS_KR"/>
</dbReference>
<evidence type="ECO:0000256" key="2">
    <source>
        <dbReference type="ARBA" id="ARBA00022553"/>
    </source>
</evidence>
<keyword evidence="3" id="KW-0808">Transferase</keyword>
<dbReference type="InterPro" id="IPR050091">
    <property type="entry name" value="PKS_NRPS_Biosynth_Enz"/>
</dbReference>
<gene>
    <name evidence="11" type="ORF">EI97DRAFT_472307</name>
</gene>
<dbReference type="FunFam" id="3.40.366.10:FF:000002">
    <property type="entry name" value="Probable polyketide synthase 2"/>
    <property type="match status" value="1"/>
</dbReference>
<name>A0A6A6JY04_WESOR</name>
<dbReference type="Gene3D" id="1.10.1200.10">
    <property type="entry name" value="ACP-like"/>
    <property type="match status" value="1"/>
</dbReference>
<dbReference type="InterPro" id="IPR014030">
    <property type="entry name" value="Ketoacyl_synth_N"/>
</dbReference>
<keyword evidence="5" id="KW-0511">Multifunctional enzyme</keyword>
<dbReference type="Gene3D" id="3.40.47.10">
    <property type="match status" value="1"/>
</dbReference>
<dbReference type="SMART" id="SM00827">
    <property type="entry name" value="PKS_AT"/>
    <property type="match status" value="1"/>
</dbReference>
<keyword evidence="12" id="KW-1185">Reference proteome</keyword>
<proteinExistence type="predicted"/>
<dbReference type="SMART" id="SM00822">
    <property type="entry name" value="PKS_KR"/>
    <property type="match status" value="1"/>
</dbReference>
<dbReference type="PROSITE" id="PS00606">
    <property type="entry name" value="KS3_1"/>
    <property type="match status" value="1"/>
</dbReference>
<dbReference type="InterPro" id="IPR009081">
    <property type="entry name" value="PP-bd_ACP"/>
</dbReference>
<dbReference type="GO" id="GO:0044550">
    <property type="term" value="P:secondary metabolite biosynthetic process"/>
    <property type="evidence" value="ECO:0007669"/>
    <property type="project" value="TreeGrafter"/>
</dbReference>
<dbReference type="InterPro" id="IPR020806">
    <property type="entry name" value="PKS_PP-bd"/>
</dbReference>
<dbReference type="SMART" id="SM00823">
    <property type="entry name" value="PKS_PP"/>
    <property type="match status" value="1"/>
</dbReference>
<dbReference type="PANTHER" id="PTHR43775:SF13">
    <property type="entry name" value="POLYKETIDE SYNTHASE 1"/>
    <property type="match status" value="1"/>
</dbReference>
<dbReference type="InterPro" id="IPR014043">
    <property type="entry name" value="Acyl_transferase_dom"/>
</dbReference>
<evidence type="ECO:0000259" key="8">
    <source>
        <dbReference type="PROSITE" id="PS50075"/>
    </source>
</evidence>
<dbReference type="Pfam" id="PF08659">
    <property type="entry name" value="KR"/>
    <property type="match status" value="1"/>
</dbReference>
<keyword evidence="6" id="KW-0012">Acyltransferase</keyword>
<dbReference type="InterPro" id="IPR014031">
    <property type="entry name" value="Ketoacyl_synth_C"/>
</dbReference>
<dbReference type="PANTHER" id="PTHR43775">
    <property type="entry name" value="FATTY ACID SYNTHASE"/>
    <property type="match status" value="1"/>
</dbReference>
<dbReference type="InterPro" id="IPR036736">
    <property type="entry name" value="ACP-like_sf"/>
</dbReference>
<dbReference type="CDD" id="cd00833">
    <property type="entry name" value="PKS"/>
    <property type="match status" value="1"/>
</dbReference>
<dbReference type="Gene3D" id="3.40.50.720">
    <property type="entry name" value="NAD(P)-binding Rossmann-like Domain"/>
    <property type="match status" value="1"/>
</dbReference>
<dbReference type="SUPFAM" id="SSF52151">
    <property type="entry name" value="FabD/lysophospholipase-like"/>
    <property type="match status" value="1"/>
</dbReference>
<dbReference type="InterPro" id="IPR020807">
    <property type="entry name" value="PKS_DH"/>
</dbReference>
<organism evidence="11 12">
    <name type="scientific">Westerdykella ornata</name>
    <dbReference type="NCBI Taxonomy" id="318751"/>
    <lineage>
        <taxon>Eukaryota</taxon>
        <taxon>Fungi</taxon>
        <taxon>Dikarya</taxon>
        <taxon>Ascomycota</taxon>
        <taxon>Pezizomycotina</taxon>
        <taxon>Dothideomycetes</taxon>
        <taxon>Pleosporomycetidae</taxon>
        <taxon>Pleosporales</taxon>
        <taxon>Sporormiaceae</taxon>
        <taxon>Westerdykella</taxon>
    </lineage>
</organism>
<dbReference type="InterPro" id="IPR016036">
    <property type="entry name" value="Malonyl_transacylase_ACP-bd"/>
</dbReference>
<dbReference type="GeneID" id="54555026"/>
<dbReference type="InterPro" id="IPR013149">
    <property type="entry name" value="ADH-like_C"/>
</dbReference>
<dbReference type="InterPro" id="IPR049552">
    <property type="entry name" value="PKS_DH_N"/>
</dbReference>
<dbReference type="Pfam" id="PF16197">
    <property type="entry name" value="KAsynt_C_assoc"/>
    <property type="match status" value="1"/>
</dbReference>
<dbReference type="PROSITE" id="PS52019">
    <property type="entry name" value="PKS_MFAS_DH"/>
    <property type="match status" value="1"/>
</dbReference>
<evidence type="ECO:0000256" key="1">
    <source>
        <dbReference type="ARBA" id="ARBA00022450"/>
    </source>
</evidence>
<evidence type="ECO:0000256" key="4">
    <source>
        <dbReference type="ARBA" id="ARBA00022857"/>
    </source>
</evidence>
<dbReference type="GO" id="GO:0004315">
    <property type="term" value="F:3-oxoacyl-[acyl-carrier-protein] synthase activity"/>
    <property type="evidence" value="ECO:0007669"/>
    <property type="project" value="InterPro"/>
</dbReference>
<feature type="domain" description="PKS/mFAS DH" evidence="10">
    <location>
        <begin position="915"/>
        <end position="1233"/>
    </location>
</feature>
<dbReference type="Pfam" id="PF00107">
    <property type="entry name" value="ADH_zinc_N"/>
    <property type="match status" value="1"/>
</dbReference>
<dbReference type="Pfam" id="PF02801">
    <property type="entry name" value="Ketoacyl-synt_C"/>
    <property type="match status" value="1"/>
</dbReference>
<dbReference type="Pfam" id="PF23114">
    <property type="entry name" value="NAD-bd_HRPKS_sdrA"/>
    <property type="match status" value="1"/>
</dbReference>
<dbReference type="Proteomes" id="UP000800097">
    <property type="component" value="Unassembled WGS sequence"/>
</dbReference>
<dbReference type="InterPro" id="IPR016039">
    <property type="entry name" value="Thiolase-like"/>
</dbReference>
<dbReference type="InterPro" id="IPR018201">
    <property type="entry name" value="Ketoacyl_synth_AS"/>
</dbReference>